<reference evidence="1 2" key="1">
    <citation type="submission" date="2018-11" db="EMBL/GenBank/DDBJ databases">
        <authorList>
            <consortium name="Pathogen Informatics"/>
        </authorList>
    </citation>
    <scope>NUCLEOTIDE SEQUENCE [LARGE SCALE GENOMIC DNA]</scope>
</reference>
<keyword evidence="2" id="KW-1185">Reference proteome</keyword>
<name>A0A3P7QIR4_CYLGO</name>
<sequence length="87" mass="10457">MYSQEENSFASTSSYEFTMMSFYKAERERVLRLWRQSLSEPINQDNDEVIDENMEVENDENMPPTKCYNAVPPRLCKLRFSTWFQLL</sequence>
<evidence type="ECO:0000313" key="2">
    <source>
        <dbReference type="Proteomes" id="UP000271889"/>
    </source>
</evidence>
<dbReference type="Proteomes" id="UP000271889">
    <property type="component" value="Unassembled WGS sequence"/>
</dbReference>
<accession>A0A3P7QIR4</accession>
<gene>
    <name evidence="1" type="ORF">CGOC_LOCUS11630</name>
</gene>
<evidence type="ECO:0000313" key="1">
    <source>
        <dbReference type="EMBL" id="VDN30756.1"/>
    </source>
</evidence>
<protein>
    <submittedName>
        <fullName evidence="1">Uncharacterized protein</fullName>
    </submittedName>
</protein>
<proteinExistence type="predicted"/>
<dbReference type="EMBL" id="UYRV01117641">
    <property type="protein sequence ID" value="VDN30756.1"/>
    <property type="molecule type" value="Genomic_DNA"/>
</dbReference>
<organism evidence="1 2">
    <name type="scientific">Cylicostephanus goldi</name>
    <name type="common">Nematode worm</name>
    <dbReference type="NCBI Taxonomy" id="71465"/>
    <lineage>
        <taxon>Eukaryota</taxon>
        <taxon>Metazoa</taxon>
        <taxon>Ecdysozoa</taxon>
        <taxon>Nematoda</taxon>
        <taxon>Chromadorea</taxon>
        <taxon>Rhabditida</taxon>
        <taxon>Rhabditina</taxon>
        <taxon>Rhabditomorpha</taxon>
        <taxon>Strongyloidea</taxon>
        <taxon>Strongylidae</taxon>
        <taxon>Cylicostephanus</taxon>
    </lineage>
</organism>
<dbReference type="AlphaFoldDB" id="A0A3P7QIR4"/>